<proteinExistence type="predicted"/>
<dbReference type="Proteomes" id="UP000216311">
    <property type="component" value="Unassembled WGS sequence"/>
</dbReference>
<reference evidence="2 3" key="1">
    <citation type="submission" date="2017-07" db="EMBL/GenBank/DDBJ databases">
        <title>Draft whole genome sequences of clinical Proprionibacteriaceae strains.</title>
        <authorList>
            <person name="Bernier A.-M."/>
            <person name="Bernard K."/>
            <person name="Domingo M.-C."/>
        </authorList>
    </citation>
    <scope>NUCLEOTIDE SEQUENCE [LARGE SCALE GENOMIC DNA]</scope>
    <source>
        <strain evidence="2 3">NML 130396</strain>
    </source>
</reference>
<dbReference type="SUPFAM" id="SSF50090">
    <property type="entry name" value="Electron transport accessory proteins"/>
    <property type="match status" value="1"/>
</dbReference>
<evidence type="ECO:0000313" key="3">
    <source>
        <dbReference type="Proteomes" id="UP000216311"/>
    </source>
</evidence>
<dbReference type="Pfam" id="PF21006">
    <property type="entry name" value="NHase_beta_N"/>
    <property type="match status" value="1"/>
</dbReference>
<dbReference type="NCBIfam" id="TIGR03889">
    <property type="entry name" value="nitrile_acc"/>
    <property type="match status" value="1"/>
</dbReference>
<sequence>MPLPPAAGDKTVFAEPWQAQVFAITVALHERGVFDWPEWADRLGRELKQSTDSDGSDYYLRWTDALLGLLADRGLVTADELVRTERAWHEAAARTLHGRPISLS</sequence>
<protein>
    <submittedName>
        <fullName evidence="2">Nitrile hydratase accessory protein</fullName>
    </submittedName>
</protein>
<name>A0A255GRE0_9ACTN</name>
<accession>A0A255GRE0</accession>
<dbReference type="EMBL" id="NMVQ01000045">
    <property type="protein sequence ID" value="OYO18151.1"/>
    <property type="molecule type" value="Genomic_DNA"/>
</dbReference>
<gene>
    <name evidence="2" type="ORF">CGZ93_15910</name>
</gene>
<dbReference type="AlphaFoldDB" id="A0A255GRE0"/>
<dbReference type="InterPro" id="IPR042262">
    <property type="entry name" value="CN_hydtase_beta_C"/>
</dbReference>
<feature type="domain" description="Nitrile hydratase beta subunit-like N-terminal" evidence="1">
    <location>
        <begin position="9"/>
        <end position="92"/>
    </location>
</feature>
<organism evidence="2 3">
    <name type="scientific">Enemella dayhoffiae</name>
    <dbReference type="NCBI Taxonomy" id="2016507"/>
    <lineage>
        <taxon>Bacteria</taxon>
        <taxon>Bacillati</taxon>
        <taxon>Actinomycetota</taxon>
        <taxon>Actinomycetes</taxon>
        <taxon>Propionibacteriales</taxon>
        <taxon>Propionibacteriaceae</taxon>
        <taxon>Enemella</taxon>
    </lineage>
</organism>
<evidence type="ECO:0000313" key="2">
    <source>
        <dbReference type="EMBL" id="OYO18151.1"/>
    </source>
</evidence>
<dbReference type="OrthoDB" id="3478924at2"/>
<dbReference type="InterPro" id="IPR008990">
    <property type="entry name" value="Elect_transpt_acc-like_dom_sf"/>
</dbReference>
<dbReference type="InterPro" id="IPR049054">
    <property type="entry name" value="CN_hydtase_beta-like_N"/>
</dbReference>
<comment type="caution">
    <text evidence="2">The sequence shown here is derived from an EMBL/GenBank/DDBJ whole genome shotgun (WGS) entry which is preliminary data.</text>
</comment>
<evidence type="ECO:0000259" key="1">
    <source>
        <dbReference type="Pfam" id="PF21006"/>
    </source>
</evidence>
<dbReference type="InterPro" id="IPR023808">
    <property type="entry name" value="Nitrile_Hydratase_acc_put"/>
</dbReference>
<dbReference type="Gene3D" id="1.10.472.20">
    <property type="entry name" value="Nitrile hydratase, beta subunit"/>
    <property type="match status" value="1"/>
</dbReference>
<keyword evidence="3" id="KW-1185">Reference proteome</keyword>